<feature type="domain" description="DUF6318" evidence="1">
    <location>
        <begin position="1"/>
        <end position="129"/>
    </location>
</feature>
<accession>A0A7W7GMZ2</accession>
<dbReference type="InterPro" id="IPR046281">
    <property type="entry name" value="DUF6318"/>
</dbReference>
<protein>
    <recommendedName>
        <fullName evidence="1">DUF6318 domain-containing protein</fullName>
    </recommendedName>
</protein>
<gene>
    <name evidence="2" type="ORF">HDA30_000593</name>
</gene>
<name>A0A7W7GMZ2_9MICC</name>
<comment type="caution">
    <text evidence="2">The sequence shown here is derived from an EMBL/GenBank/DDBJ whole genome shotgun (WGS) entry which is preliminary data.</text>
</comment>
<dbReference type="EMBL" id="JACHNA010000001">
    <property type="protein sequence ID" value="MBB4735085.1"/>
    <property type="molecule type" value="Genomic_DNA"/>
</dbReference>
<proteinExistence type="predicted"/>
<dbReference type="Pfam" id="PF19843">
    <property type="entry name" value="DUF6318"/>
    <property type="match status" value="1"/>
</dbReference>
<sequence>MKKNTPEGAEAAVQYWWDTVYYLDETGNSDLMLDASHEDCSYCNRYATVMEEWYSSEKGWREGSRVTVGDSFTSEFEGGTQVGSKIYISEANAWDAEGKPRNDMSDVAYSDESWSFGLVFDSEDHHWKMWVVNREQP</sequence>
<organism evidence="2 3">
    <name type="scientific">Micrococcus cohnii</name>
    <dbReference type="NCBI Taxonomy" id="993416"/>
    <lineage>
        <taxon>Bacteria</taxon>
        <taxon>Bacillati</taxon>
        <taxon>Actinomycetota</taxon>
        <taxon>Actinomycetes</taxon>
        <taxon>Micrococcales</taxon>
        <taxon>Micrococcaceae</taxon>
        <taxon>Micrococcus</taxon>
    </lineage>
</organism>
<dbReference type="Proteomes" id="UP000540191">
    <property type="component" value="Unassembled WGS sequence"/>
</dbReference>
<evidence type="ECO:0000313" key="2">
    <source>
        <dbReference type="EMBL" id="MBB4735085.1"/>
    </source>
</evidence>
<dbReference type="AlphaFoldDB" id="A0A7W7GMZ2"/>
<reference evidence="2 3" key="1">
    <citation type="submission" date="2020-08" db="EMBL/GenBank/DDBJ databases">
        <title>Sequencing the genomes of 1000 actinobacteria strains.</title>
        <authorList>
            <person name="Klenk H.-P."/>
        </authorList>
    </citation>
    <scope>NUCLEOTIDE SEQUENCE [LARGE SCALE GENOMIC DNA]</scope>
    <source>
        <strain evidence="2 3">DSM 23974</strain>
    </source>
</reference>
<evidence type="ECO:0000313" key="3">
    <source>
        <dbReference type="Proteomes" id="UP000540191"/>
    </source>
</evidence>
<keyword evidence="3" id="KW-1185">Reference proteome</keyword>
<evidence type="ECO:0000259" key="1">
    <source>
        <dbReference type="Pfam" id="PF19843"/>
    </source>
</evidence>